<accession>A0A821ZKX0</accession>
<feature type="region of interest" description="Disordered" evidence="1">
    <location>
        <begin position="22"/>
        <end position="62"/>
    </location>
</feature>
<dbReference type="AlphaFoldDB" id="A0A821ZKX0"/>
<gene>
    <name evidence="2" type="ORF">QYT958_LOCUS36206</name>
</gene>
<evidence type="ECO:0000313" key="3">
    <source>
        <dbReference type="Proteomes" id="UP000663848"/>
    </source>
</evidence>
<evidence type="ECO:0000313" key="2">
    <source>
        <dbReference type="EMBL" id="CAF4981503.1"/>
    </source>
</evidence>
<reference evidence="2" key="1">
    <citation type="submission" date="2021-02" db="EMBL/GenBank/DDBJ databases">
        <authorList>
            <person name="Nowell W R."/>
        </authorList>
    </citation>
    <scope>NUCLEOTIDE SEQUENCE</scope>
</reference>
<dbReference type="EMBL" id="CAJOBR010028486">
    <property type="protein sequence ID" value="CAF4981503.1"/>
    <property type="molecule type" value="Genomic_DNA"/>
</dbReference>
<protein>
    <submittedName>
        <fullName evidence="2">Uncharacterized protein</fullName>
    </submittedName>
</protein>
<proteinExistence type="predicted"/>
<feature type="non-terminal residue" evidence="2">
    <location>
        <position position="1"/>
    </location>
</feature>
<sequence length="207" mass="23104">MFLNIWNRKLAKGLNRDDTKSIPTENGEIFSSRWHPNLPTNTQRPGTAKAAVKGRPPTSAPDRLKLPMSTLIEANRPTTAPVAIEERRRRVNTGKIKSALPIRPPPPPPPPAPLRAPRYIDSSGNFDNLNNPAFLNLTDGLKPSIFKSDNHFVHQLCSDANDTMTEQLNTSRDSFLDLSNGTLTMETTARDKQQLNETIESDQEENK</sequence>
<comment type="caution">
    <text evidence="2">The sequence shown here is derived from an EMBL/GenBank/DDBJ whole genome shotgun (WGS) entry which is preliminary data.</text>
</comment>
<dbReference type="Proteomes" id="UP000663848">
    <property type="component" value="Unassembled WGS sequence"/>
</dbReference>
<name>A0A821ZKX0_9BILA</name>
<organism evidence="2 3">
    <name type="scientific">Rotaria socialis</name>
    <dbReference type="NCBI Taxonomy" id="392032"/>
    <lineage>
        <taxon>Eukaryota</taxon>
        <taxon>Metazoa</taxon>
        <taxon>Spiralia</taxon>
        <taxon>Gnathifera</taxon>
        <taxon>Rotifera</taxon>
        <taxon>Eurotatoria</taxon>
        <taxon>Bdelloidea</taxon>
        <taxon>Philodinida</taxon>
        <taxon>Philodinidae</taxon>
        <taxon>Rotaria</taxon>
    </lineage>
</organism>
<evidence type="ECO:0000256" key="1">
    <source>
        <dbReference type="SAM" id="MobiDB-lite"/>
    </source>
</evidence>